<evidence type="ECO:0000313" key="2">
    <source>
        <dbReference type="Proteomes" id="UP001164929"/>
    </source>
</evidence>
<reference evidence="1" key="1">
    <citation type="journal article" date="2023" name="Mol. Ecol. Resour.">
        <title>Chromosome-level genome assembly of a triploid poplar Populus alba 'Berolinensis'.</title>
        <authorList>
            <person name="Chen S."/>
            <person name="Yu Y."/>
            <person name="Wang X."/>
            <person name="Wang S."/>
            <person name="Zhang T."/>
            <person name="Zhou Y."/>
            <person name="He R."/>
            <person name="Meng N."/>
            <person name="Wang Y."/>
            <person name="Liu W."/>
            <person name="Liu Z."/>
            <person name="Liu J."/>
            <person name="Guo Q."/>
            <person name="Huang H."/>
            <person name="Sederoff R.R."/>
            <person name="Wang G."/>
            <person name="Qu G."/>
            <person name="Chen S."/>
        </authorList>
    </citation>
    <scope>NUCLEOTIDE SEQUENCE</scope>
    <source>
        <strain evidence="1">SC-2020</strain>
    </source>
</reference>
<name>A0AAD6Q7A5_9ROSI</name>
<dbReference type="EMBL" id="JAQIZT010000010">
    <property type="protein sequence ID" value="KAJ6981591.1"/>
    <property type="molecule type" value="Genomic_DNA"/>
</dbReference>
<proteinExistence type="predicted"/>
<comment type="caution">
    <text evidence="1">The sequence shown here is derived from an EMBL/GenBank/DDBJ whole genome shotgun (WGS) entry which is preliminary data.</text>
</comment>
<keyword evidence="2" id="KW-1185">Reference proteome</keyword>
<dbReference type="AlphaFoldDB" id="A0AAD6Q7A5"/>
<evidence type="ECO:0000313" key="1">
    <source>
        <dbReference type="EMBL" id="KAJ6981591.1"/>
    </source>
</evidence>
<organism evidence="1 2">
    <name type="scientific">Populus alba x Populus x berolinensis</name>
    <dbReference type="NCBI Taxonomy" id="444605"/>
    <lineage>
        <taxon>Eukaryota</taxon>
        <taxon>Viridiplantae</taxon>
        <taxon>Streptophyta</taxon>
        <taxon>Embryophyta</taxon>
        <taxon>Tracheophyta</taxon>
        <taxon>Spermatophyta</taxon>
        <taxon>Magnoliopsida</taxon>
        <taxon>eudicotyledons</taxon>
        <taxon>Gunneridae</taxon>
        <taxon>Pentapetalae</taxon>
        <taxon>rosids</taxon>
        <taxon>fabids</taxon>
        <taxon>Malpighiales</taxon>
        <taxon>Salicaceae</taxon>
        <taxon>Saliceae</taxon>
        <taxon>Populus</taxon>
    </lineage>
</organism>
<protein>
    <submittedName>
        <fullName evidence="1">Uncharacterized protein</fullName>
    </submittedName>
</protein>
<sequence>MYSSYDEVSDLRRERERHGYLALHSLLPLGTKILILQKDKITRLCSGGSKENSRAGDIQRGLWRGEMVKLKRKLAGSGIVNVESTKIRIEVANQTAGVVLLWLDVLKCFEELGSKKPRSIQSQISDQQLCSGGNGH</sequence>
<accession>A0AAD6Q7A5</accession>
<dbReference type="Proteomes" id="UP001164929">
    <property type="component" value="Chromosome 10"/>
</dbReference>
<gene>
    <name evidence="1" type="ORF">NC653_024860</name>
</gene>